<evidence type="ECO:0000256" key="1">
    <source>
        <dbReference type="SAM" id="Coils"/>
    </source>
</evidence>
<dbReference type="EMBL" id="SNRW01006465">
    <property type="protein sequence ID" value="KAA6383016.1"/>
    <property type="molecule type" value="Genomic_DNA"/>
</dbReference>
<dbReference type="AlphaFoldDB" id="A0A5J4VKN3"/>
<name>A0A5J4VKN3_9EUKA</name>
<organism evidence="3 4">
    <name type="scientific">Streblomastix strix</name>
    <dbReference type="NCBI Taxonomy" id="222440"/>
    <lineage>
        <taxon>Eukaryota</taxon>
        <taxon>Metamonada</taxon>
        <taxon>Preaxostyla</taxon>
        <taxon>Oxymonadida</taxon>
        <taxon>Streblomastigidae</taxon>
        <taxon>Streblomastix</taxon>
    </lineage>
</organism>
<evidence type="ECO:0000313" key="3">
    <source>
        <dbReference type="EMBL" id="KAA6383016.1"/>
    </source>
</evidence>
<feature type="compositionally biased region" description="Low complexity" evidence="2">
    <location>
        <begin position="86"/>
        <end position="97"/>
    </location>
</feature>
<evidence type="ECO:0000256" key="2">
    <source>
        <dbReference type="SAM" id="MobiDB-lite"/>
    </source>
</evidence>
<proteinExistence type="predicted"/>
<keyword evidence="1" id="KW-0175">Coiled coil</keyword>
<evidence type="ECO:0000313" key="4">
    <source>
        <dbReference type="Proteomes" id="UP000324800"/>
    </source>
</evidence>
<feature type="coiled-coil region" evidence="1">
    <location>
        <begin position="1"/>
        <end position="28"/>
    </location>
</feature>
<comment type="caution">
    <text evidence="3">The sequence shown here is derived from an EMBL/GenBank/DDBJ whole genome shotgun (WGS) entry which is preliminary data.</text>
</comment>
<protein>
    <submittedName>
        <fullName evidence="3">Uncharacterized protein</fullName>
    </submittedName>
</protein>
<dbReference type="Proteomes" id="UP000324800">
    <property type="component" value="Unassembled WGS sequence"/>
</dbReference>
<feature type="region of interest" description="Disordered" evidence="2">
    <location>
        <begin position="86"/>
        <end position="109"/>
    </location>
</feature>
<reference evidence="3 4" key="1">
    <citation type="submission" date="2019-03" db="EMBL/GenBank/DDBJ databases">
        <title>Single cell metagenomics reveals metabolic interactions within the superorganism composed of flagellate Streblomastix strix and complex community of Bacteroidetes bacteria on its surface.</title>
        <authorList>
            <person name="Treitli S.C."/>
            <person name="Kolisko M."/>
            <person name="Husnik F."/>
            <person name="Keeling P."/>
            <person name="Hampl V."/>
        </authorList>
    </citation>
    <scope>NUCLEOTIDE SEQUENCE [LARGE SCALE GENOMIC DNA]</scope>
    <source>
        <strain evidence="3">ST1C</strain>
    </source>
</reference>
<accession>A0A5J4VKN3</accession>
<gene>
    <name evidence="3" type="ORF">EZS28_021458</name>
</gene>
<sequence>MQEITNMVMKIRENANQHEQLLDLLKRNSVASSGFLSEPEDLQVTTTSFIEYKPNLWVRSSKISLQVSHSPEYSLILMVYGASQESDGQSSQSNGSSTTQPMEPAISGGAKDASQCWIQAYMGTNLTPEEVKRKDLHSEQTTVVLANYYGRKMEEVEPCSDLATKNPDKDAV</sequence>